<dbReference type="SMART" id="SM00345">
    <property type="entry name" value="HTH_GNTR"/>
    <property type="match status" value="1"/>
</dbReference>
<evidence type="ECO:0000313" key="6">
    <source>
        <dbReference type="Proteomes" id="UP001519342"/>
    </source>
</evidence>
<dbReference type="InterPro" id="IPR036388">
    <property type="entry name" value="WH-like_DNA-bd_sf"/>
</dbReference>
<keyword evidence="1" id="KW-0805">Transcription regulation</keyword>
<gene>
    <name evidence="5" type="ORF">J2Z76_002304</name>
</gene>
<dbReference type="PANTHER" id="PTHR43537:SF45">
    <property type="entry name" value="GNTR FAMILY REGULATORY PROTEIN"/>
    <property type="match status" value="1"/>
</dbReference>
<protein>
    <submittedName>
        <fullName evidence="5">DNA-binding GntR family transcriptional regulator</fullName>
    </submittedName>
</protein>
<dbReference type="SMART" id="SM00895">
    <property type="entry name" value="FCD"/>
    <property type="match status" value="1"/>
</dbReference>
<evidence type="ECO:0000313" key="5">
    <source>
        <dbReference type="EMBL" id="MBP1926439.1"/>
    </source>
</evidence>
<dbReference type="Gene3D" id="1.20.120.530">
    <property type="entry name" value="GntR ligand-binding domain-like"/>
    <property type="match status" value="1"/>
</dbReference>
<dbReference type="InterPro" id="IPR011711">
    <property type="entry name" value="GntR_C"/>
</dbReference>
<evidence type="ECO:0000256" key="3">
    <source>
        <dbReference type="ARBA" id="ARBA00023163"/>
    </source>
</evidence>
<organism evidence="5 6">
    <name type="scientific">Sedimentibacter acidaminivorans</name>
    <dbReference type="NCBI Taxonomy" id="913099"/>
    <lineage>
        <taxon>Bacteria</taxon>
        <taxon>Bacillati</taxon>
        <taxon>Bacillota</taxon>
        <taxon>Tissierellia</taxon>
        <taxon>Sedimentibacter</taxon>
    </lineage>
</organism>
<dbReference type="SUPFAM" id="SSF48008">
    <property type="entry name" value="GntR ligand-binding domain-like"/>
    <property type="match status" value="1"/>
</dbReference>
<dbReference type="Gene3D" id="1.10.10.10">
    <property type="entry name" value="Winged helix-like DNA-binding domain superfamily/Winged helix DNA-binding domain"/>
    <property type="match status" value="1"/>
</dbReference>
<feature type="domain" description="HTH gntR-type" evidence="4">
    <location>
        <begin position="1"/>
        <end position="68"/>
    </location>
</feature>
<dbReference type="SUPFAM" id="SSF46785">
    <property type="entry name" value="Winged helix' DNA-binding domain"/>
    <property type="match status" value="1"/>
</dbReference>
<evidence type="ECO:0000259" key="4">
    <source>
        <dbReference type="PROSITE" id="PS50949"/>
    </source>
</evidence>
<comment type="caution">
    <text evidence="5">The sequence shown here is derived from an EMBL/GenBank/DDBJ whole genome shotgun (WGS) entry which is preliminary data.</text>
</comment>
<dbReference type="RefSeq" id="WP_245210422.1">
    <property type="nucleotide sequence ID" value="NZ_JAGGKS010000006.1"/>
</dbReference>
<dbReference type="GO" id="GO:0003677">
    <property type="term" value="F:DNA binding"/>
    <property type="evidence" value="ECO:0007669"/>
    <property type="project" value="UniProtKB-KW"/>
</dbReference>
<dbReference type="InterPro" id="IPR036390">
    <property type="entry name" value="WH_DNA-bd_sf"/>
</dbReference>
<dbReference type="InterPro" id="IPR008920">
    <property type="entry name" value="TF_FadR/GntR_C"/>
</dbReference>
<evidence type="ECO:0000256" key="1">
    <source>
        <dbReference type="ARBA" id="ARBA00023015"/>
    </source>
</evidence>
<dbReference type="Proteomes" id="UP001519342">
    <property type="component" value="Unassembled WGS sequence"/>
</dbReference>
<dbReference type="EMBL" id="JAGGKS010000006">
    <property type="protein sequence ID" value="MBP1926439.1"/>
    <property type="molecule type" value="Genomic_DNA"/>
</dbReference>
<evidence type="ECO:0000256" key="2">
    <source>
        <dbReference type="ARBA" id="ARBA00023125"/>
    </source>
</evidence>
<accession>A0ABS4GFK1</accession>
<name>A0ABS4GFK1_9FIRM</name>
<dbReference type="InterPro" id="IPR000524">
    <property type="entry name" value="Tscrpt_reg_HTH_GntR"/>
</dbReference>
<reference evidence="5 6" key="1">
    <citation type="submission" date="2021-03" db="EMBL/GenBank/DDBJ databases">
        <title>Genomic Encyclopedia of Type Strains, Phase IV (KMG-IV): sequencing the most valuable type-strain genomes for metagenomic binning, comparative biology and taxonomic classification.</title>
        <authorList>
            <person name="Goeker M."/>
        </authorList>
    </citation>
    <scope>NUCLEOTIDE SEQUENCE [LARGE SCALE GENOMIC DNA]</scope>
    <source>
        <strain evidence="5 6">DSM 24004</strain>
    </source>
</reference>
<dbReference type="Pfam" id="PF07729">
    <property type="entry name" value="FCD"/>
    <property type="match status" value="1"/>
</dbReference>
<sequence>MSLSQQSYEQIKKMILHLEIKPGERIPEEKISEIVNGSRTPVREALRKLGDEGLVTIYPGRYSEVTYYNKETIKAIGELRLAQDLLSCQLAIRHGSNSDFAMLKQVSEECEMSAKKGDVYERIAFDLKFHLEIAKIGKNELLIQNQDKLYLKIHLIQISKYTNIDDSISQIKKHKDIIHALYERDYKKIKTLVCEHLEEFYDIDQEIINMYLNN</sequence>
<keyword evidence="6" id="KW-1185">Reference proteome</keyword>
<dbReference type="PANTHER" id="PTHR43537">
    <property type="entry name" value="TRANSCRIPTIONAL REGULATOR, GNTR FAMILY"/>
    <property type="match status" value="1"/>
</dbReference>
<dbReference type="Pfam" id="PF00392">
    <property type="entry name" value="GntR"/>
    <property type="match status" value="1"/>
</dbReference>
<dbReference type="CDD" id="cd07377">
    <property type="entry name" value="WHTH_GntR"/>
    <property type="match status" value="1"/>
</dbReference>
<keyword evidence="2 5" id="KW-0238">DNA-binding</keyword>
<keyword evidence="3" id="KW-0804">Transcription</keyword>
<proteinExistence type="predicted"/>
<dbReference type="PROSITE" id="PS50949">
    <property type="entry name" value="HTH_GNTR"/>
    <property type="match status" value="1"/>
</dbReference>